<gene>
    <name evidence="1" type="ORF">OWV82_008131</name>
</gene>
<evidence type="ECO:0000313" key="1">
    <source>
        <dbReference type="EMBL" id="KAJ4720270.1"/>
    </source>
</evidence>
<sequence length="233" mass="25947">MGFVAAAGYPSKFMDFRWVTRREKGKSELNLKPPKIPLYISTSPSDVNPQELKQLFISCNHSCHRFPKLDPKEEAVDIDKLCVALSHSCVIVSLFSRPHLDTDTDSASLADKSSKHTKVPLWGNLMQKVMPVTPSNGQLVGFGRAVSDVGLTASIYDVMVIPSLRRMGLGRMIVQRIVRMLTSREIYDIAALCSEDERLFFEACGFGDDILGSTTMMYTKKVATDFEGNQMVC</sequence>
<evidence type="ECO:0000313" key="2">
    <source>
        <dbReference type="Proteomes" id="UP001164539"/>
    </source>
</evidence>
<name>A0ACC1YCF3_MELAZ</name>
<reference evidence="1 2" key="1">
    <citation type="journal article" date="2023" name="Science">
        <title>Complex scaffold remodeling in plant triterpene biosynthesis.</title>
        <authorList>
            <person name="De La Pena R."/>
            <person name="Hodgson H."/>
            <person name="Liu J.C."/>
            <person name="Stephenson M.J."/>
            <person name="Martin A.C."/>
            <person name="Owen C."/>
            <person name="Harkess A."/>
            <person name="Leebens-Mack J."/>
            <person name="Jimenez L.E."/>
            <person name="Osbourn A."/>
            <person name="Sattely E.S."/>
        </authorList>
    </citation>
    <scope>NUCLEOTIDE SEQUENCE [LARGE SCALE GENOMIC DNA]</scope>
    <source>
        <strain evidence="2">cv. JPN11</strain>
        <tissue evidence="1">Leaf</tissue>
    </source>
</reference>
<protein>
    <submittedName>
        <fullName evidence="1">Acyl-CoA N-acyltransferase protein</fullName>
    </submittedName>
</protein>
<keyword evidence="2" id="KW-1185">Reference proteome</keyword>
<accession>A0ACC1YCF3</accession>
<dbReference type="EMBL" id="CM051397">
    <property type="protein sequence ID" value="KAJ4720270.1"/>
    <property type="molecule type" value="Genomic_DNA"/>
</dbReference>
<comment type="caution">
    <text evidence="1">The sequence shown here is derived from an EMBL/GenBank/DDBJ whole genome shotgun (WGS) entry which is preliminary data.</text>
</comment>
<proteinExistence type="predicted"/>
<organism evidence="1 2">
    <name type="scientific">Melia azedarach</name>
    <name type="common">Chinaberry tree</name>
    <dbReference type="NCBI Taxonomy" id="155640"/>
    <lineage>
        <taxon>Eukaryota</taxon>
        <taxon>Viridiplantae</taxon>
        <taxon>Streptophyta</taxon>
        <taxon>Embryophyta</taxon>
        <taxon>Tracheophyta</taxon>
        <taxon>Spermatophyta</taxon>
        <taxon>Magnoliopsida</taxon>
        <taxon>eudicotyledons</taxon>
        <taxon>Gunneridae</taxon>
        <taxon>Pentapetalae</taxon>
        <taxon>rosids</taxon>
        <taxon>malvids</taxon>
        <taxon>Sapindales</taxon>
        <taxon>Meliaceae</taxon>
        <taxon>Melia</taxon>
    </lineage>
</organism>
<dbReference type="Proteomes" id="UP001164539">
    <property type="component" value="Chromosome 4"/>
</dbReference>